<evidence type="ECO:0000313" key="2">
    <source>
        <dbReference type="Proteomes" id="UP000193560"/>
    </source>
</evidence>
<reference evidence="1 2" key="1">
    <citation type="submission" date="2016-07" db="EMBL/GenBank/DDBJ databases">
        <title>Pervasive Adenine N6-methylation of Active Genes in Fungi.</title>
        <authorList>
            <consortium name="DOE Joint Genome Institute"/>
            <person name="Mondo S.J."/>
            <person name="Dannebaum R.O."/>
            <person name="Kuo R.C."/>
            <person name="Labutti K."/>
            <person name="Haridas S."/>
            <person name="Kuo A."/>
            <person name="Salamov A."/>
            <person name="Ahrendt S.R."/>
            <person name="Lipzen A."/>
            <person name="Sullivan W."/>
            <person name="Andreopoulos W.B."/>
            <person name="Clum A."/>
            <person name="Lindquist E."/>
            <person name="Daum C."/>
            <person name="Ramamoorthy G.K."/>
            <person name="Gryganskyi A."/>
            <person name="Culley D."/>
            <person name="Magnuson J.K."/>
            <person name="James T.Y."/>
            <person name="O'Malley M.A."/>
            <person name="Stajich J.E."/>
            <person name="Spatafora J.W."/>
            <person name="Visel A."/>
            <person name="Grigoriev I.V."/>
        </authorList>
    </citation>
    <scope>NUCLEOTIDE SEQUENCE [LARGE SCALE GENOMIC DNA]</scope>
    <source>
        <strain evidence="1 2">NRRL 1336</strain>
    </source>
</reference>
<organism evidence="1 2">
    <name type="scientific">Absidia repens</name>
    <dbReference type="NCBI Taxonomy" id="90262"/>
    <lineage>
        <taxon>Eukaryota</taxon>
        <taxon>Fungi</taxon>
        <taxon>Fungi incertae sedis</taxon>
        <taxon>Mucoromycota</taxon>
        <taxon>Mucoromycotina</taxon>
        <taxon>Mucoromycetes</taxon>
        <taxon>Mucorales</taxon>
        <taxon>Cunninghamellaceae</taxon>
        <taxon>Absidia</taxon>
    </lineage>
</organism>
<dbReference type="AlphaFoldDB" id="A0A1X2I6Q4"/>
<gene>
    <name evidence="1" type="ORF">BCR42DRAFT_423677</name>
</gene>
<name>A0A1X2I6Q4_9FUNG</name>
<dbReference type="EMBL" id="MCGE01000027">
    <property type="protein sequence ID" value="ORZ09570.1"/>
    <property type="molecule type" value="Genomic_DNA"/>
</dbReference>
<dbReference type="Proteomes" id="UP000193560">
    <property type="component" value="Unassembled WGS sequence"/>
</dbReference>
<proteinExistence type="predicted"/>
<evidence type="ECO:0000313" key="1">
    <source>
        <dbReference type="EMBL" id="ORZ09570.1"/>
    </source>
</evidence>
<comment type="caution">
    <text evidence="1">The sequence shown here is derived from an EMBL/GenBank/DDBJ whole genome shotgun (WGS) entry which is preliminary data.</text>
</comment>
<accession>A0A1X2I6Q4</accession>
<keyword evidence="2" id="KW-1185">Reference proteome</keyword>
<protein>
    <submittedName>
        <fullName evidence="1">Uncharacterized protein</fullName>
    </submittedName>
</protein>
<sequence>MEQCDHENAGYFGRRIDLLLEVQHTTMELASNEWKSNNTSDQLLKQQSKNIRPNCAILNDLYLTTDGKISSLMAMDFIGTSGYLYSLHLTKNVYVASTVCPMILPTDFSHLSLLKDTIKFLFVWKDFLADVIKGTKISMKKEEMNSRARLNSTPTCLLPSPPLVFYTPKH</sequence>
<dbReference type="OrthoDB" id="2284791at2759"/>